<dbReference type="SMART" id="SM00028">
    <property type="entry name" value="TPR"/>
    <property type="match status" value="10"/>
</dbReference>
<dbReference type="Proteomes" id="UP000679690">
    <property type="component" value="Unassembled WGS sequence"/>
</dbReference>
<evidence type="ECO:0000313" key="3">
    <source>
        <dbReference type="Proteomes" id="UP000679690"/>
    </source>
</evidence>
<evidence type="ECO:0000313" key="2">
    <source>
        <dbReference type="EMBL" id="MBO3742201.1"/>
    </source>
</evidence>
<keyword evidence="3" id="KW-1185">Reference proteome</keyword>
<dbReference type="PANTHER" id="PTHR19959">
    <property type="entry name" value="KINESIN LIGHT CHAIN"/>
    <property type="match status" value="1"/>
</dbReference>
<evidence type="ECO:0000256" key="1">
    <source>
        <dbReference type="SAM" id="MobiDB-lite"/>
    </source>
</evidence>
<reference evidence="2 3" key="1">
    <citation type="submission" date="2021-03" db="EMBL/GenBank/DDBJ databases">
        <title>Actinoplanes flavus sp. nov., a novel actinomycete isolated from Coconut Palm rhizosphere soil.</title>
        <authorList>
            <person name="Luo X."/>
        </authorList>
    </citation>
    <scope>NUCLEOTIDE SEQUENCE [LARGE SCALE GENOMIC DNA]</scope>
    <source>
        <strain evidence="2 3">NEAU-H7</strain>
    </source>
</reference>
<sequence>MTPADGTGSGGNDEDSNNRIPAKDGDASAGVGQTGEPELLSPDSDGRTVYAQQVTAVNGFAYGVQHADIHVFGNGQPLYLLANWPAEPASDPAWLGQLPSRMLNARRAVVPFIGRDADLTKLRQWRDTGPRLGVRWLYGPGGQGKTRLAAQLAAESLAAGWKVIAASHGSDADWPQPGSQDMTLAGTTGLLLILDYADRWLLSNLTWLFKNALLHQVGVRTRILMIGRSLDAWPAVKGILDTHQADTSGHRLPDLPPDHGRTAMFTVARDKFAAIYQQVPGTRPVDPAHLYTPSQLDDPDSEFGLTLAVHMVALVAVDAAAYGERPPEGIDALTQYLLNRERLHWARLYHDGTTDTGSGYQTPPADMNQAVFTAALTGAMDRPTGVALLQRLTTGTDPEQLATDHTVCYPPTADHSDPIAATVLEPLYPDRLTEDFLALTIPGHTLDYPTPDWAPTTATALLIQGPDEQNYTGYLARAVTFLAAAADRWPHLGDNYLYPLLHQHPDLAIRAGGTALMTLAAIRDIDIGLLETLEPLLPDGPHVDLDIAAAAISTALTPHRLADTTDPAQQALLHHNHACRLDNAGRREQILGPAEEAARIYRRLAEANPDAHLPALAMSLNSLSLFLAKLGRWEQALGVSEEAVDIYRRLAEANPNVYLPDLAMSVNNLGMRLAELGRWEQALGVSEEAVRLRRPLAEANPNVYLPDLAMSVNNLGMRLAELGRWEQALGVSEEAVRLRRPLAEANPNVYLPDLAMSVNNLGMRLAELGRWEQALGVSEEAVRLRRPLAEANPNVYLPDLAMSVNNLGVCLSNLGRREQALGPAEETVGIYRRLAAANPDVYVPNLAGAVNNLGVRLAELGRWEQALGVSEEAVRLRRPLAEANPNVYLPDLAMSVNNLGVRLAEQGRWEQALGMSEEAVGIYRRLAAANPDIHLPNLAMSVNNLGMRLSNLGRWEQALSLTEEAVGIYRRLAAANPNAHLSNLAGTVNQLGLRLADLGYREQALGPVEEAVGIYRRLAAANPNAHLPNLAMSVNNLGLFLTELGRQKRARRPAEEAVDIYRRLAAANPDIHLPNLAGALNNLGLCLAGLGRREQALSLTEETVGIYRRLAAANPDAYLPGHAASLTNLGLRLAEVRRRKPALTLGPVEEAVGIYRRLAAANPDAYLPSLAMALRMYASVCVNLRINLPRVRKSVTEAIDIYESLGRTAAAADLRWRFDRLVDDGWDER</sequence>
<dbReference type="EMBL" id="JAGFNS010000026">
    <property type="protein sequence ID" value="MBO3742201.1"/>
    <property type="molecule type" value="Genomic_DNA"/>
</dbReference>
<dbReference type="Gene3D" id="1.25.40.10">
    <property type="entry name" value="Tetratricopeptide repeat domain"/>
    <property type="match status" value="4"/>
</dbReference>
<dbReference type="InterPro" id="IPR019734">
    <property type="entry name" value="TPR_rpt"/>
</dbReference>
<dbReference type="SUPFAM" id="SSF48452">
    <property type="entry name" value="TPR-like"/>
    <property type="match status" value="5"/>
</dbReference>
<dbReference type="Pfam" id="PF13374">
    <property type="entry name" value="TPR_10"/>
    <property type="match status" value="10"/>
</dbReference>
<dbReference type="SUPFAM" id="SSF52540">
    <property type="entry name" value="P-loop containing nucleoside triphosphate hydrolases"/>
    <property type="match status" value="1"/>
</dbReference>
<proteinExistence type="predicted"/>
<dbReference type="RefSeq" id="WP_208471393.1">
    <property type="nucleotide sequence ID" value="NZ_JAGFNS010000026.1"/>
</dbReference>
<feature type="region of interest" description="Disordered" evidence="1">
    <location>
        <begin position="1"/>
        <end position="45"/>
    </location>
</feature>
<dbReference type="Gene3D" id="3.40.50.300">
    <property type="entry name" value="P-loop containing nucleotide triphosphate hydrolases"/>
    <property type="match status" value="1"/>
</dbReference>
<gene>
    <name evidence="2" type="ORF">J5X75_32320</name>
</gene>
<dbReference type="InterPro" id="IPR011990">
    <property type="entry name" value="TPR-like_helical_dom_sf"/>
</dbReference>
<comment type="caution">
    <text evidence="2">The sequence shown here is derived from an EMBL/GenBank/DDBJ whole genome shotgun (WGS) entry which is preliminary data.</text>
</comment>
<accession>A0ABS3UUC5</accession>
<name>A0ABS3UUC5_9ACTN</name>
<dbReference type="PANTHER" id="PTHR19959:SF119">
    <property type="entry name" value="FUNGAL LIPASE-LIKE DOMAIN-CONTAINING PROTEIN"/>
    <property type="match status" value="1"/>
</dbReference>
<protein>
    <submittedName>
        <fullName evidence="2">Tetratricopeptide repeat protein</fullName>
    </submittedName>
</protein>
<organism evidence="2 3">
    <name type="scientific">Actinoplanes flavus</name>
    <dbReference type="NCBI Taxonomy" id="2820290"/>
    <lineage>
        <taxon>Bacteria</taxon>
        <taxon>Bacillati</taxon>
        <taxon>Actinomycetota</taxon>
        <taxon>Actinomycetes</taxon>
        <taxon>Micromonosporales</taxon>
        <taxon>Micromonosporaceae</taxon>
        <taxon>Actinoplanes</taxon>
    </lineage>
</organism>
<dbReference type="InterPro" id="IPR027417">
    <property type="entry name" value="P-loop_NTPase"/>
</dbReference>